<keyword evidence="1" id="KW-1133">Transmembrane helix</keyword>
<protein>
    <submittedName>
        <fullName evidence="2">Uncharacterized protein</fullName>
    </submittedName>
</protein>
<organism evidence="2 3">
    <name type="scientific">Bugula neritina</name>
    <name type="common">Brown bryozoan</name>
    <name type="synonym">Sertularia neritina</name>
    <dbReference type="NCBI Taxonomy" id="10212"/>
    <lineage>
        <taxon>Eukaryota</taxon>
        <taxon>Metazoa</taxon>
        <taxon>Spiralia</taxon>
        <taxon>Lophotrochozoa</taxon>
        <taxon>Bryozoa</taxon>
        <taxon>Gymnolaemata</taxon>
        <taxon>Cheilostomatida</taxon>
        <taxon>Flustrina</taxon>
        <taxon>Buguloidea</taxon>
        <taxon>Bugulidae</taxon>
        <taxon>Bugula</taxon>
    </lineage>
</organism>
<accession>A0A7J7KEI4</accession>
<proteinExistence type="predicted"/>
<comment type="caution">
    <text evidence="2">The sequence shown here is derived from an EMBL/GenBank/DDBJ whole genome shotgun (WGS) entry which is preliminary data.</text>
</comment>
<sequence length="69" mass="8106">MYMFKSFNKFLNCQHIIADVHHLWLNIKSSFYFPIFILCCAVCTLVSVTLDDEFGTWAMWCLAIKGYIC</sequence>
<keyword evidence="1" id="KW-0812">Transmembrane</keyword>
<keyword evidence="1" id="KW-0472">Membrane</keyword>
<evidence type="ECO:0000313" key="3">
    <source>
        <dbReference type="Proteomes" id="UP000593567"/>
    </source>
</evidence>
<dbReference type="Proteomes" id="UP000593567">
    <property type="component" value="Unassembled WGS sequence"/>
</dbReference>
<reference evidence="2" key="1">
    <citation type="submission" date="2020-06" db="EMBL/GenBank/DDBJ databases">
        <title>Draft genome of Bugula neritina, a colonial animal packing powerful symbionts and potential medicines.</title>
        <authorList>
            <person name="Rayko M."/>
        </authorList>
    </citation>
    <scope>NUCLEOTIDE SEQUENCE [LARGE SCALE GENOMIC DNA]</scope>
    <source>
        <strain evidence="2">Kwan_BN1</strain>
    </source>
</reference>
<name>A0A7J7KEI4_BUGNE</name>
<dbReference type="EMBL" id="VXIV02000631">
    <property type="protein sequence ID" value="KAF6037049.1"/>
    <property type="molecule type" value="Genomic_DNA"/>
</dbReference>
<evidence type="ECO:0000313" key="2">
    <source>
        <dbReference type="EMBL" id="KAF6037049.1"/>
    </source>
</evidence>
<gene>
    <name evidence="2" type="ORF">EB796_004644</name>
</gene>
<keyword evidence="3" id="KW-1185">Reference proteome</keyword>
<feature type="transmembrane region" description="Helical" evidence="1">
    <location>
        <begin position="31"/>
        <end position="50"/>
    </location>
</feature>
<evidence type="ECO:0000256" key="1">
    <source>
        <dbReference type="SAM" id="Phobius"/>
    </source>
</evidence>
<dbReference type="AlphaFoldDB" id="A0A7J7KEI4"/>